<feature type="non-terminal residue" evidence="15">
    <location>
        <position position="1"/>
    </location>
</feature>
<evidence type="ECO:0000313" key="15">
    <source>
        <dbReference type="EMBL" id="CAH7671389.1"/>
    </source>
</evidence>
<comment type="function">
    <text evidence="9">Catalyzes the reduction of all-trans-retinal to all-trans-retinol in the presence of NADPH.</text>
</comment>
<evidence type="ECO:0000256" key="6">
    <source>
        <dbReference type="ARBA" id="ARBA00023002"/>
    </source>
</evidence>
<keyword evidence="7" id="KW-0443">Lipid metabolism</keyword>
<accession>A0AAV0ATX7</accession>
<comment type="caution">
    <text evidence="15">The sequence shown here is derived from an EMBL/GenBank/DDBJ whole genome shotgun (WGS) entry which is preliminary data.</text>
</comment>
<dbReference type="PANTHER" id="PTHR24322:SF736">
    <property type="entry name" value="RETINOL DEHYDROGENASE 10"/>
    <property type="match status" value="1"/>
</dbReference>
<evidence type="ECO:0000256" key="12">
    <source>
        <dbReference type="RuleBase" id="RU000363"/>
    </source>
</evidence>
<keyword evidence="16" id="KW-1185">Reference proteome</keyword>
<keyword evidence="6" id="KW-0560">Oxidoreductase</keyword>
<dbReference type="InterPro" id="IPR020904">
    <property type="entry name" value="Sc_DH/Rdtase_CS"/>
</dbReference>
<dbReference type="Proteomes" id="UP001153365">
    <property type="component" value="Unassembled WGS sequence"/>
</dbReference>
<protein>
    <recommendedName>
        <fullName evidence="10">Short-chain dehydrogenase/reductase 3</fullName>
    </recommendedName>
    <alternativeName>
        <fullName evidence="11">Retinal short-chain dehydrogenase/reductase 1</fullName>
    </alternativeName>
</protein>
<dbReference type="PROSITE" id="PS00061">
    <property type="entry name" value="ADH_SHORT"/>
    <property type="match status" value="1"/>
</dbReference>
<dbReference type="FunFam" id="3.40.50.720:FF:000131">
    <property type="entry name" value="Short-chain dehydrogenase/reductase 3"/>
    <property type="match status" value="1"/>
</dbReference>
<dbReference type="InterPro" id="IPR002347">
    <property type="entry name" value="SDR_fam"/>
</dbReference>
<evidence type="ECO:0000256" key="8">
    <source>
        <dbReference type="ARBA" id="ARBA00023136"/>
    </source>
</evidence>
<dbReference type="EMBL" id="CALTRL010001177">
    <property type="protein sequence ID" value="CAH7671389.1"/>
    <property type="molecule type" value="Genomic_DNA"/>
</dbReference>
<reference evidence="15" key="1">
    <citation type="submission" date="2022-06" db="EMBL/GenBank/DDBJ databases">
        <authorList>
            <consortium name="SYNGENTA / RWTH Aachen University"/>
        </authorList>
    </citation>
    <scope>NUCLEOTIDE SEQUENCE</scope>
</reference>
<sequence>LDIDVIATVAERTFLSPFFTFWIPVLAICQNSRPFFNVSLLLFAFVLLRSTVMFLSRAWLNRRWTRGEIDWSEQLVVVTGGSNGLGRVLVETLVLKHVAVIVLDVVPFSDQPSGEDGDVVFYQCDITDPKAVREVASKIRQEHGHPTILVNNAGVVRAKLIIDLEPEEVQRTFGVNTLSQFYLLKEFLPEMIKNNSGHIVTISSTLGESGVAQVSDYCASKAGTISLHQSLRQELNSKYNCHKVRTTLVCQGLMTTGMFKKIVPQNQFFFPSLSPHDIAKKILRSIDNEESEEIFVPLYTNYSWLMKVLPYFMIDLVHLASNSNQSMIHISSNTSHTDSYKDDKESKKKKL</sequence>
<evidence type="ECO:0000256" key="4">
    <source>
        <dbReference type="ARBA" id="ARBA00022857"/>
    </source>
</evidence>
<dbReference type="SUPFAM" id="SSF51735">
    <property type="entry name" value="NAD(P)-binding Rossmann-fold domains"/>
    <property type="match status" value="1"/>
</dbReference>
<dbReference type="CDD" id="cd05339">
    <property type="entry name" value="17beta-HSDXI-like_SDR_c"/>
    <property type="match status" value="1"/>
</dbReference>
<evidence type="ECO:0000313" key="16">
    <source>
        <dbReference type="Proteomes" id="UP001153365"/>
    </source>
</evidence>
<dbReference type="AlphaFoldDB" id="A0AAV0ATX7"/>
<organism evidence="15 16">
    <name type="scientific">Phakopsora pachyrhizi</name>
    <name type="common">Asian soybean rust disease fungus</name>
    <dbReference type="NCBI Taxonomy" id="170000"/>
    <lineage>
        <taxon>Eukaryota</taxon>
        <taxon>Fungi</taxon>
        <taxon>Dikarya</taxon>
        <taxon>Basidiomycota</taxon>
        <taxon>Pucciniomycotina</taxon>
        <taxon>Pucciniomycetes</taxon>
        <taxon>Pucciniales</taxon>
        <taxon>Phakopsoraceae</taxon>
        <taxon>Phakopsora</taxon>
    </lineage>
</organism>
<gene>
    <name evidence="15" type="ORF">PPACK8108_LOCUS6163</name>
</gene>
<evidence type="ECO:0000256" key="1">
    <source>
        <dbReference type="ARBA" id="ARBA00004141"/>
    </source>
</evidence>
<keyword evidence="5 14" id="KW-1133">Transmembrane helix</keyword>
<keyword evidence="3 14" id="KW-0812">Transmembrane</keyword>
<evidence type="ECO:0000256" key="3">
    <source>
        <dbReference type="ARBA" id="ARBA00022692"/>
    </source>
</evidence>
<comment type="similarity">
    <text evidence="2 12">Belongs to the short-chain dehydrogenases/reductases (SDR) family.</text>
</comment>
<evidence type="ECO:0000256" key="10">
    <source>
        <dbReference type="ARBA" id="ARBA00068717"/>
    </source>
</evidence>
<dbReference type="PANTHER" id="PTHR24322">
    <property type="entry name" value="PKSB"/>
    <property type="match status" value="1"/>
</dbReference>
<evidence type="ECO:0000256" key="7">
    <source>
        <dbReference type="ARBA" id="ARBA00023098"/>
    </source>
</evidence>
<proteinExistence type="inferred from homology"/>
<keyword evidence="8 14" id="KW-0472">Membrane</keyword>
<evidence type="ECO:0000256" key="5">
    <source>
        <dbReference type="ARBA" id="ARBA00022989"/>
    </source>
</evidence>
<comment type="subcellular location">
    <subcellularLocation>
        <location evidence="1">Membrane</location>
        <topology evidence="1">Multi-pass membrane protein</topology>
    </subcellularLocation>
</comment>
<feature type="region of interest" description="Disordered" evidence="13">
    <location>
        <begin position="332"/>
        <end position="351"/>
    </location>
</feature>
<dbReference type="GO" id="GO:0016020">
    <property type="term" value="C:membrane"/>
    <property type="evidence" value="ECO:0007669"/>
    <property type="project" value="UniProtKB-SubCell"/>
</dbReference>
<name>A0AAV0ATX7_PHAPC</name>
<evidence type="ECO:0000256" key="2">
    <source>
        <dbReference type="ARBA" id="ARBA00006484"/>
    </source>
</evidence>
<dbReference type="InterPro" id="IPR036291">
    <property type="entry name" value="NAD(P)-bd_dom_sf"/>
</dbReference>
<dbReference type="Pfam" id="PF00106">
    <property type="entry name" value="adh_short"/>
    <property type="match status" value="1"/>
</dbReference>
<dbReference type="GO" id="GO:0052650">
    <property type="term" value="F:all-trans-retinol dehydrogenase (NADP+) activity"/>
    <property type="evidence" value="ECO:0007669"/>
    <property type="project" value="UniProtKB-ARBA"/>
</dbReference>
<feature type="compositionally biased region" description="Basic and acidic residues" evidence="13">
    <location>
        <begin position="338"/>
        <end position="351"/>
    </location>
</feature>
<evidence type="ECO:0000256" key="11">
    <source>
        <dbReference type="ARBA" id="ARBA00082544"/>
    </source>
</evidence>
<dbReference type="PRINTS" id="PR00081">
    <property type="entry name" value="GDHRDH"/>
</dbReference>
<dbReference type="PRINTS" id="PR00080">
    <property type="entry name" value="SDRFAMILY"/>
</dbReference>
<keyword evidence="4" id="KW-0521">NADP</keyword>
<evidence type="ECO:0000256" key="13">
    <source>
        <dbReference type="SAM" id="MobiDB-lite"/>
    </source>
</evidence>
<dbReference type="Gene3D" id="3.40.50.720">
    <property type="entry name" value="NAD(P)-binding Rossmann-like Domain"/>
    <property type="match status" value="1"/>
</dbReference>
<feature type="transmembrane region" description="Helical" evidence="14">
    <location>
        <begin position="40"/>
        <end position="60"/>
    </location>
</feature>
<evidence type="ECO:0000256" key="9">
    <source>
        <dbReference type="ARBA" id="ARBA00059620"/>
    </source>
</evidence>
<evidence type="ECO:0000256" key="14">
    <source>
        <dbReference type="SAM" id="Phobius"/>
    </source>
</evidence>